<reference evidence="1 2" key="1">
    <citation type="journal article" date="2020" name="Nature">
        <title>Bacterial chemolithoautotrophy via manganese oxidation.</title>
        <authorList>
            <person name="Yu H."/>
            <person name="Leadbetter J.R."/>
        </authorList>
    </citation>
    <scope>NUCLEOTIDE SEQUENCE [LARGE SCALE GENOMIC DNA]</scope>
    <source>
        <strain evidence="1 2">RBP-1</strain>
    </source>
</reference>
<name>A0A7X6I8J2_9BURK</name>
<dbReference type="EMBL" id="VTOX01000010">
    <property type="protein sequence ID" value="NKE68440.1"/>
    <property type="molecule type" value="Genomic_DNA"/>
</dbReference>
<evidence type="ECO:0000313" key="2">
    <source>
        <dbReference type="Proteomes" id="UP000521868"/>
    </source>
</evidence>
<organism evidence="1 2">
    <name type="scientific">Ramlibacter lithotrophicus</name>
    <dbReference type="NCBI Taxonomy" id="2606681"/>
    <lineage>
        <taxon>Bacteria</taxon>
        <taxon>Pseudomonadati</taxon>
        <taxon>Pseudomonadota</taxon>
        <taxon>Betaproteobacteria</taxon>
        <taxon>Burkholderiales</taxon>
        <taxon>Comamonadaceae</taxon>
        <taxon>Ramlibacter</taxon>
    </lineage>
</organism>
<dbReference type="RefSeq" id="WP_168109557.1">
    <property type="nucleotide sequence ID" value="NZ_VTOX01000010.1"/>
</dbReference>
<dbReference type="Proteomes" id="UP000521868">
    <property type="component" value="Unassembled WGS sequence"/>
</dbReference>
<proteinExistence type="predicted"/>
<evidence type="ECO:0000313" key="1">
    <source>
        <dbReference type="EMBL" id="NKE68440.1"/>
    </source>
</evidence>
<protein>
    <submittedName>
        <fullName evidence="1">Uncharacterized protein</fullName>
    </submittedName>
</protein>
<accession>A0A7X6I8J2</accession>
<sequence>MDVAQAQTDQFEDIVAECQKHHLQLQVRVMQCDPIGTHIVVKSALFAAVYQLGRSWPALFVHDLQAGAFG</sequence>
<comment type="caution">
    <text evidence="1">The sequence shown here is derived from an EMBL/GenBank/DDBJ whole genome shotgun (WGS) entry which is preliminary data.</text>
</comment>
<dbReference type="AlphaFoldDB" id="A0A7X6I8J2"/>
<gene>
    <name evidence="1" type="ORF">RAMLITH_21720</name>
</gene>
<keyword evidence="2" id="KW-1185">Reference proteome</keyword>